<protein>
    <submittedName>
        <fullName evidence="1">12513_t:CDS:1</fullName>
    </submittedName>
</protein>
<organism evidence="1 2">
    <name type="scientific">Racocetra fulgida</name>
    <dbReference type="NCBI Taxonomy" id="60492"/>
    <lineage>
        <taxon>Eukaryota</taxon>
        <taxon>Fungi</taxon>
        <taxon>Fungi incertae sedis</taxon>
        <taxon>Mucoromycota</taxon>
        <taxon>Glomeromycotina</taxon>
        <taxon>Glomeromycetes</taxon>
        <taxon>Diversisporales</taxon>
        <taxon>Gigasporaceae</taxon>
        <taxon>Racocetra</taxon>
    </lineage>
</organism>
<reference evidence="1" key="1">
    <citation type="submission" date="2021-06" db="EMBL/GenBank/DDBJ databases">
        <authorList>
            <person name="Kallberg Y."/>
            <person name="Tangrot J."/>
            <person name="Rosling A."/>
        </authorList>
    </citation>
    <scope>NUCLEOTIDE SEQUENCE</scope>
    <source>
        <strain evidence="1">IN212</strain>
    </source>
</reference>
<dbReference type="AlphaFoldDB" id="A0A9N9GNE6"/>
<gene>
    <name evidence="1" type="ORF">RFULGI_LOCUS7261</name>
</gene>
<sequence>MANNRYYKNSEIDYNVLHSLPDDGSVDNQLPQLQNKDDIFQDNKNEILDIEGGQLNYDNED</sequence>
<comment type="caution">
    <text evidence="1">The sequence shown here is derived from an EMBL/GenBank/DDBJ whole genome shotgun (WGS) entry which is preliminary data.</text>
</comment>
<evidence type="ECO:0000313" key="2">
    <source>
        <dbReference type="Proteomes" id="UP000789396"/>
    </source>
</evidence>
<keyword evidence="2" id="KW-1185">Reference proteome</keyword>
<dbReference type="Proteomes" id="UP000789396">
    <property type="component" value="Unassembled WGS sequence"/>
</dbReference>
<feature type="non-terminal residue" evidence="1">
    <location>
        <position position="61"/>
    </location>
</feature>
<accession>A0A9N9GNE6</accession>
<dbReference type="EMBL" id="CAJVPZ010010298">
    <property type="protein sequence ID" value="CAG8618371.1"/>
    <property type="molecule type" value="Genomic_DNA"/>
</dbReference>
<dbReference type="OrthoDB" id="2437573at2759"/>
<evidence type="ECO:0000313" key="1">
    <source>
        <dbReference type="EMBL" id="CAG8618371.1"/>
    </source>
</evidence>
<proteinExistence type="predicted"/>
<name>A0A9N9GNE6_9GLOM</name>